<dbReference type="GO" id="GO:0003676">
    <property type="term" value="F:nucleic acid binding"/>
    <property type="evidence" value="ECO:0007669"/>
    <property type="project" value="InterPro"/>
</dbReference>
<dbReference type="InterPro" id="IPR040676">
    <property type="entry name" value="DUF5641"/>
</dbReference>
<dbReference type="InterPro" id="IPR012337">
    <property type="entry name" value="RNaseH-like_sf"/>
</dbReference>
<proteinExistence type="predicted"/>
<reference evidence="3" key="1">
    <citation type="submission" date="2025-08" db="UniProtKB">
        <authorList>
            <consortium name="RefSeq"/>
        </authorList>
    </citation>
    <scope>IDENTIFICATION</scope>
    <source>
        <strain evidence="3">Wakin</strain>
        <tissue evidence="3">Muscle</tissue>
    </source>
</reference>
<dbReference type="InterPro" id="IPR001584">
    <property type="entry name" value="Integrase_cat-core"/>
</dbReference>
<dbReference type="PROSITE" id="PS50994">
    <property type="entry name" value="INTEGRASE"/>
    <property type="match status" value="1"/>
</dbReference>
<keyword evidence="2" id="KW-1185">Reference proteome</keyword>
<dbReference type="AlphaFoldDB" id="A0A6P6R1M3"/>
<dbReference type="InterPro" id="IPR036397">
    <property type="entry name" value="RNaseH_sf"/>
</dbReference>
<evidence type="ECO:0000313" key="2">
    <source>
        <dbReference type="Proteomes" id="UP000515129"/>
    </source>
</evidence>
<protein>
    <submittedName>
        <fullName evidence="3">Uncharacterized protein LOC113116023</fullName>
    </submittedName>
</protein>
<gene>
    <name evidence="3" type="primary">LOC113116023</name>
</gene>
<sequence length="847" mass="95827">MQKLLPHSGKTKSAGICLCLVYIIRRSQTRSVWSSTPVHLIMDIKDVDLFFEDTPVQRSLGVSWNLASDTFTFQAIDDNKPFTRRGVLSTVNSLYDPCGFIAPVTIKGRLLLRELSMQAEDWDSPLPDDIKPEWIRWRNSLQNLQDLKIPRTYSSFPTSEVQSRELCIFADASVKAVAAGFVFGKTKLAPRPDLTVPRLELCAAVLAVEIADMVVEEIGLQFNSIQFYTDSKVVLGYIHNRTKRFYVYVNNRIQRILQSSTPSQWNYVPSDVNPADHGSRSVSADCLSSTTWLTGPDFLLKSPTLNALLQEDYDLVDLEVDPEIRPQVISCLTEVPNQFLTPERFERFSSLSKLIRTIARLSHISQSFSHSTNKPRCSGWHLCSNSPTNEELEKARIVILKSVQNVAYPEELSDIKAGCNLSPKSSILKLHPILDDKGLLRVGGHIAQAGFEKEECNPVIIPGKHHIATLLVRHYHQAVKHQGRHFTEGAIRAAGYWLMSAKRCIGSLLNKCVTCRKLRRPTELQQMADLPAERLQVAPPFTYVGVDVFGPWQVVSRRTRGGCSNSKRWAVIFSCMCTRAVHIEVVETLSSSVFINALRRFFAIRGPAKQIRSDCGTNFIGAVQELKMKKETSGSDLQKYLQQHACTWIFNPPHASHMGGAWERMVGIARRILDCMLLERKSLYLTHDVLVTLMAEVSAIINARPLVPVSSDPEVPLILTPAILLTQKTCSIPPPLGEFTDNDLFKAEWKRVQNLAETFWTRWRREYLTTLQSRQKWQDKKPCLKEGDIVLMKDSQAERNQWPMAVIAKTLPSKDGLVRKVELKYIREGMQKNFVRPISEVVLLYSS</sequence>
<evidence type="ECO:0000259" key="1">
    <source>
        <dbReference type="PROSITE" id="PS50994"/>
    </source>
</evidence>
<dbReference type="GeneID" id="113116023"/>
<dbReference type="SUPFAM" id="SSF53098">
    <property type="entry name" value="Ribonuclease H-like"/>
    <property type="match status" value="2"/>
</dbReference>
<organism evidence="2 3">
    <name type="scientific">Carassius auratus</name>
    <name type="common">Goldfish</name>
    <dbReference type="NCBI Taxonomy" id="7957"/>
    <lineage>
        <taxon>Eukaryota</taxon>
        <taxon>Metazoa</taxon>
        <taxon>Chordata</taxon>
        <taxon>Craniata</taxon>
        <taxon>Vertebrata</taxon>
        <taxon>Euteleostomi</taxon>
        <taxon>Actinopterygii</taxon>
        <taxon>Neopterygii</taxon>
        <taxon>Teleostei</taxon>
        <taxon>Ostariophysi</taxon>
        <taxon>Cypriniformes</taxon>
        <taxon>Cyprinidae</taxon>
        <taxon>Cyprininae</taxon>
        <taxon>Carassius</taxon>
    </lineage>
</organism>
<evidence type="ECO:0000313" key="3">
    <source>
        <dbReference type="RefSeq" id="XP_026139629.1"/>
    </source>
</evidence>
<dbReference type="Pfam" id="PF18701">
    <property type="entry name" value="DUF5641"/>
    <property type="match status" value="1"/>
</dbReference>
<dbReference type="InterPro" id="IPR008042">
    <property type="entry name" value="Retrotrans_Pao"/>
</dbReference>
<dbReference type="OrthoDB" id="6122721at2759"/>
<dbReference type="Proteomes" id="UP000515129">
    <property type="component" value="Chromosome 16"/>
</dbReference>
<accession>A0A6P6R1M3</accession>
<dbReference type="PANTHER" id="PTHR47331:SF6">
    <property type="entry name" value="DOUBLECORTIN DOMAIN-CONTAINING PROTEIN"/>
    <property type="match status" value="1"/>
</dbReference>
<dbReference type="Pfam" id="PF05380">
    <property type="entry name" value="Peptidase_A17"/>
    <property type="match status" value="1"/>
</dbReference>
<name>A0A6P6R1M3_CARAU</name>
<dbReference type="RefSeq" id="XP_026139629.1">
    <property type="nucleotide sequence ID" value="XM_026283844.1"/>
</dbReference>
<feature type="domain" description="Integrase catalytic" evidence="1">
    <location>
        <begin position="535"/>
        <end position="729"/>
    </location>
</feature>
<dbReference type="PANTHER" id="PTHR47331">
    <property type="entry name" value="PHD-TYPE DOMAIN-CONTAINING PROTEIN"/>
    <property type="match status" value="1"/>
</dbReference>
<dbReference type="Gene3D" id="3.30.420.10">
    <property type="entry name" value="Ribonuclease H-like superfamily/Ribonuclease H"/>
    <property type="match status" value="1"/>
</dbReference>
<dbReference type="KEGG" id="caua:113116023"/>
<dbReference type="GO" id="GO:0015074">
    <property type="term" value="P:DNA integration"/>
    <property type="evidence" value="ECO:0007669"/>
    <property type="project" value="InterPro"/>
</dbReference>